<dbReference type="GO" id="GO:0006401">
    <property type="term" value="P:RNA catabolic process"/>
    <property type="evidence" value="ECO:0007669"/>
    <property type="project" value="TreeGrafter"/>
</dbReference>
<dbReference type="InterPro" id="IPR040456">
    <property type="entry name" value="RNase_H2_suB"/>
</dbReference>
<dbReference type="AlphaFoldDB" id="A0A8J5HZ64"/>
<feature type="domain" description="Ribonuclease H2 subunit B wHTH" evidence="7">
    <location>
        <begin position="154"/>
        <end position="240"/>
    </location>
</feature>
<dbReference type="Proteomes" id="UP000734854">
    <property type="component" value="Unassembled WGS sequence"/>
</dbReference>
<dbReference type="Gene3D" id="1.10.20.120">
    <property type="match status" value="1"/>
</dbReference>
<reference evidence="9 10" key="1">
    <citation type="submission" date="2020-08" db="EMBL/GenBank/DDBJ databases">
        <title>Plant Genome Project.</title>
        <authorList>
            <person name="Zhang R.-G."/>
        </authorList>
    </citation>
    <scope>NUCLEOTIDE SEQUENCE [LARGE SCALE GENOMIC DNA]</scope>
    <source>
        <tissue evidence="9">Rhizome</tissue>
    </source>
</reference>
<dbReference type="PANTHER" id="PTHR13383">
    <property type="entry name" value="RIBONUCLEASE H2 SUBUNIT B"/>
    <property type="match status" value="1"/>
</dbReference>
<evidence type="ECO:0000313" key="9">
    <source>
        <dbReference type="EMBL" id="KAG6528022.1"/>
    </source>
</evidence>
<comment type="function">
    <text evidence="4">Non catalytic subunit of RNase H2, an endonuclease that specifically degrades the RNA of RNA:DNA hybrids. Participates in DNA replication, possibly by mediating the removal of lagging-strand Okazaki fragment RNA primers during DNA replication. Mediates the excision of single ribonucleotides from DNA:RNA duplexes.</text>
</comment>
<feature type="compositionally biased region" description="Polar residues" evidence="6">
    <location>
        <begin position="291"/>
        <end position="322"/>
    </location>
</feature>
<feature type="domain" description="Rnh202 triple barrel" evidence="8">
    <location>
        <begin position="106"/>
        <end position="151"/>
    </location>
</feature>
<gene>
    <name evidence="9" type="ORF">ZIOFF_010159</name>
</gene>
<evidence type="ECO:0000256" key="5">
    <source>
        <dbReference type="ARBA" id="ARBA00033464"/>
    </source>
</evidence>
<comment type="subcellular location">
    <subcellularLocation>
        <location evidence="1">Nucleus</location>
    </subcellularLocation>
</comment>
<dbReference type="InterPro" id="IPR041195">
    <property type="entry name" value="Rnh202_N"/>
</dbReference>
<dbReference type="GO" id="GO:0005654">
    <property type="term" value="C:nucleoplasm"/>
    <property type="evidence" value="ECO:0007669"/>
    <property type="project" value="TreeGrafter"/>
</dbReference>
<keyword evidence="10" id="KW-1185">Reference proteome</keyword>
<evidence type="ECO:0000256" key="3">
    <source>
        <dbReference type="ARBA" id="ARBA00023242"/>
    </source>
</evidence>
<dbReference type="EMBL" id="JACMSC010000003">
    <property type="protein sequence ID" value="KAG6528022.1"/>
    <property type="molecule type" value="Genomic_DNA"/>
</dbReference>
<sequence length="350" mass="39683">MFQGNCSDIDQLARAEFSLDLTVWSAAQTCLALLLCRPALSLCRPALSLSSAALRKPVSADSLRLSAQKSSKHKLIFLPITRSPHRHENKGALRVVSNDLTTTRVTSKPTNYILNEGSLHELHWFKQSYGSWFLGDYVCEDGSLYVSTPVDPVFVLLPIFEEARMKKENDQGMYRQLDEILYVEGYPGYQHLLSMTKDTMKIVCEVKEIGSLQYFRLDNSKVLTWLCCKVQNLKSTFLKLDKNYSAQEERETLKDAVSILGEYVTDKPWLTLLCNHLQLEKGETHKEEIQAETSQNLPESNLASSHAFQSKVVNGSSMVSTKRQPKKMKTETNSKNIRDMFQKATRKGTS</sequence>
<dbReference type="CDD" id="cd09270">
    <property type="entry name" value="RNase_H2-B"/>
    <property type="match status" value="1"/>
</dbReference>
<evidence type="ECO:0000256" key="6">
    <source>
        <dbReference type="SAM" id="MobiDB-lite"/>
    </source>
</evidence>
<accession>A0A8J5HZ64</accession>
<dbReference type="PANTHER" id="PTHR13383:SF11">
    <property type="entry name" value="RIBONUCLEASE H2 SUBUNIT B"/>
    <property type="match status" value="1"/>
</dbReference>
<feature type="compositionally biased region" description="Basic and acidic residues" evidence="6">
    <location>
        <begin position="328"/>
        <end position="341"/>
    </location>
</feature>
<protein>
    <recommendedName>
        <fullName evidence="2">Ribonuclease H2 subunit B</fullName>
    </recommendedName>
    <alternativeName>
        <fullName evidence="5">Ribonuclease HI subunit B</fullName>
    </alternativeName>
</protein>
<evidence type="ECO:0000256" key="2">
    <source>
        <dbReference type="ARBA" id="ARBA00019062"/>
    </source>
</evidence>
<name>A0A8J5HZ64_ZINOF</name>
<evidence type="ECO:0000259" key="8">
    <source>
        <dbReference type="Pfam" id="PF17745"/>
    </source>
</evidence>
<evidence type="ECO:0000256" key="4">
    <source>
        <dbReference type="ARBA" id="ARBA00024778"/>
    </source>
</evidence>
<evidence type="ECO:0000313" key="10">
    <source>
        <dbReference type="Proteomes" id="UP000734854"/>
    </source>
</evidence>
<dbReference type="InterPro" id="IPR019024">
    <property type="entry name" value="RNase_H2_suB_wHTH"/>
</dbReference>
<dbReference type="GO" id="GO:0032299">
    <property type="term" value="C:ribonuclease H2 complex"/>
    <property type="evidence" value="ECO:0007669"/>
    <property type="project" value="InterPro"/>
</dbReference>
<dbReference type="Gene3D" id="2.20.25.530">
    <property type="match status" value="1"/>
</dbReference>
<comment type="caution">
    <text evidence="9">The sequence shown here is derived from an EMBL/GenBank/DDBJ whole genome shotgun (WGS) entry which is preliminary data.</text>
</comment>
<proteinExistence type="predicted"/>
<evidence type="ECO:0000256" key="1">
    <source>
        <dbReference type="ARBA" id="ARBA00004123"/>
    </source>
</evidence>
<evidence type="ECO:0000259" key="7">
    <source>
        <dbReference type="Pfam" id="PF09468"/>
    </source>
</evidence>
<dbReference type="Pfam" id="PF17745">
    <property type="entry name" value="Ydr279_N"/>
    <property type="match status" value="1"/>
</dbReference>
<keyword evidence="3" id="KW-0539">Nucleus</keyword>
<feature type="region of interest" description="Disordered" evidence="6">
    <location>
        <begin position="285"/>
        <end position="350"/>
    </location>
</feature>
<dbReference type="Pfam" id="PF09468">
    <property type="entry name" value="RNase_H2-Ydr279"/>
    <property type="match status" value="1"/>
</dbReference>
<organism evidence="9 10">
    <name type="scientific">Zingiber officinale</name>
    <name type="common">Ginger</name>
    <name type="synonym">Amomum zingiber</name>
    <dbReference type="NCBI Taxonomy" id="94328"/>
    <lineage>
        <taxon>Eukaryota</taxon>
        <taxon>Viridiplantae</taxon>
        <taxon>Streptophyta</taxon>
        <taxon>Embryophyta</taxon>
        <taxon>Tracheophyta</taxon>
        <taxon>Spermatophyta</taxon>
        <taxon>Magnoliopsida</taxon>
        <taxon>Liliopsida</taxon>
        <taxon>Zingiberales</taxon>
        <taxon>Zingiberaceae</taxon>
        <taxon>Zingiber</taxon>
    </lineage>
</organism>